<evidence type="ECO:0000313" key="2">
    <source>
        <dbReference type="Proteomes" id="UP001064048"/>
    </source>
</evidence>
<evidence type="ECO:0000313" key="1">
    <source>
        <dbReference type="EMBL" id="KAI8438318.1"/>
    </source>
</evidence>
<reference evidence="1 2" key="1">
    <citation type="journal article" date="2022" name="Genome Biol. Evol.">
        <title>The Spruce Budworm Genome: Reconstructing the Evolutionary History of Antifreeze Proteins.</title>
        <authorList>
            <person name="Beliveau C."/>
            <person name="Gagne P."/>
            <person name="Picq S."/>
            <person name="Vernygora O."/>
            <person name="Keeling C.I."/>
            <person name="Pinkney K."/>
            <person name="Doucet D."/>
            <person name="Wen F."/>
            <person name="Johnston J.S."/>
            <person name="Maaroufi H."/>
            <person name="Boyle B."/>
            <person name="Laroche J."/>
            <person name="Dewar K."/>
            <person name="Juretic N."/>
            <person name="Blackburn G."/>
            <person name="Nisole A."/>
            <person name="Brunet B."/>
            <person name="Brandao M."/>
            <person name="Lumley L."/>
            <person name="Duan J."/>
            <person name="Quan G."/>
            <person name="Lucarotti C.J."/>
            <person name="Roe A.D."/>
            <person name="Sperling F.A.H."/>
            <person name="Levesque R.C."/>
            <person name="Cusson M."/>
        </authorList>
    </citation>
    <scope>NUCLEOTIDE SEQUENCE [LARGE SCALE GENOMIC DNA]</scope>
    <source>
        <strain evidence="1">Glfc:IPQL:Cfum</strain>
    </source>
</reference>
<dbReference type="Proteomes" id="UP001064048">
    <property type="component" value="Chromosome 18"/>
</dbReference>
<name>A0ACC0KP62_CHOFU</name>
<protein>
    <submittedName>
        <fullName evidence="1">Uncharacterized protein</fullName>
    </submittedName>
</protein>
<accession>A0ACC0KP62</accession>
<gene>
    <name evidence="1" type="ORF">MSG28_010888</name>
</gene>
<sequence length="60" mass="6731">MSPVLQKYSHMTVLVDQVFPPALCEPSDEFSQTVFWRDPLPALEVPLPVTLAPRAAQKTH</sequence>
<comment type="caution">
    <text evidence="1">The sequence shown here is derived from an EMBL/GenBank/DDBJ whole genome shotgun (WGS) entry which is preliminary data.</text>
</comment>
<organism evidence="1 2">
    <name type="scientific">Choristoneura fumiferana</name>
    <name type="common">Spruce budworm moth</name>
    <name type="synonym">Archips fumiferana</name>
    <dbReference type="NCBI Taxonomy" id="7141"/>
    <lineage>
        <taxon>Eukaryota</taxon>
        <taxon>Metazoa</taxon>
        <taxon>Ecdysozoa</taxon>
        <taxon>Arthropoda</taxon>
        <taxon>Hexapoda</taxon>
        <taxon>Insecta</taxon>
        <taxon>Pterygota</taxon>
        <taxon>Neoptera</taxon>
        <taxon>Endopterygota</taxon>
        <taxon>Lepidoptera</taxon>
        <taxon>Glossata</taxon>
        <taxon>Ditrysia</taxon>
        <taxon>Tortricoidea</taxon>
        <taxon>Tortricidae</taxon>
        <taxon>Tortricinae</taxon>
        <taxon>Choristoneura</taxon>
    </lineage>
</organism>
<proteinExistence type="predicted"/>
<dbReference type="EMBL" id="CM046118">
    <property type="protein sequence ID" value="KAI8438318.1"/>
    <property type="molecule type" value="Genomic_DNA"/>
</dbReference>
<keyword evidence="2" id="KW-1185">Reference proteome</keyword>